<reference evidence="1" key="1">
    <citation type="submission" date="2021-02" db="EMBL/GenBank/DDBJ databases">
        <authorList>
            <person name="Nowell W R."/>
        </authorList>
    </citation>
    <scope>NUCLEOTIDE SEQUENCE</scope>
    <source>
        <strain evidence="1">Ploen Becks lab</strain>
    </source>
</reference>
<protein>
    <submittedName>
        <fullName evidence="1">Uncharacterized protein</fullName>
    </submittedName>
</protein>
<keyword evidence="2" id="KW-1185">Reference proteome</keyword>
<sequence>MRYQNSEKSIREKSIMIHDKQSKERFTAFVCASKLWEKITFVVIGKAANPRNFKEIQRLNLYYFATQQSNQKVDSNTFKLLESRYLFSSAWNDGIKLELASNCFRHCGFFKTNCSEKPTEHNKFEDLSQNGVSVFSE</sequence>
<gene>
    <name evidence="1" type="ORF">OXX778_LOCUS17793</name>
</gene>
<dbReference type="EMBL" id="CAJNOC010004661">
    <property type="protein sequence ID" value="CAF1029479.1"/>
    <property type="molecule type" value="Genomic_DNA"/>
</dbReference>
<dbReference type="Proteomes" id="UP000663879">
    <property type="component" value="Unassembled WGS sequence"/>
</dbReference>
<evidence type="ECO:0000313" key="2">
    <source>
        <dbReference type="Proteomes" id="UP000663879"/>
    </source>
</evidence>
<proteinExistence type="predicted"/>
<name>A0A814IVE7_9BILA</name>
<accession>A0A814IVE7</accession>
<dbReference type="AlphaFoldDB" id="A0A814IVE7"/>
<evidence type="ECO:0000313" key="1">
    <source>
        <dbReference type="EMBL" id="CAF1029479.1"/>
    </source>
</evidence>
<organism evidence="1 2">
    <name type="scientific">Brachionus calyciflorus</name>
    <dbReference type="NCBI Taxonomy" id="104777"/>
    <lineage>
        <taxon>Eukaryota</taxon>
        <taxon>Metazoa</taxon>
        <taxon>Spiralia</taxon>
        <taxon>Gnathifera</taxon>
        <taxon>Rotifera</taxon>
        <taxon>Eurotatoria</taxon>
        <taxon>Monogononta</taxon>
        <taxon>Pseudotrocha</taxon>
        <taxon>Ploima</taxon>
        <taxon>Brachionidae</taxon>
        <taxon>Brachionus</taxon>
    </lineage>
</organism>
<comment type="caution">
    <text evidence="1">The sequence shown here is derived from an EMBL/GenBank/DDBJ whole genome shotgun (WGS) entry which is preliminary data.</text>
</comment>